<name>C9LQ87_9FIRM</name>
<dbReference type="EMBL" id="ACIM02000001">
    <property type="protein sequence ID" value="EEW97723.1"/>
    <property type="molecule type" value="Genomic_DNA"/>
</dbReference>
<dbReference type="STRING" id="592028.GCWU000321_01719"/>
<gene>
    <name evidence="1" type="ORF">GCWU000321_01719</name>
</gene>
<sequence>MKRKSYIMNSYLTDGKRNTLLMSGKATVSLVFEKQKEGFL</sequence>
<evidence type="ECO:0000313" key="2">
    <source>
        <dbReference type="Proteomes" id="UP000004736"/>
    </source>
</evidence>
<proteinExistence type="predicted"/>
<keyword evidence="2" id="KW-1185">Reference proteome</keyword>
<evidence type="ECO:0000313" key="1">
    <source>
        <dbReference type="EMBL" id="EEW97723.1"/>
    </source>
</evidence>
<dbReference type="HOGENOM" id="CLU_3288597_0_0_9"/>
<protein>
    <submittedName>
        <fullName evidence="1">Uncharacterized protein</fullName>
    </submittedName>
</protein>
<dbReference type="Proteomes" id="UP000004736">
    <property type="component" value="Unassembled WGS sequence"/>
</dbReference>
<organism evidence="1 2">
    <name type="scientific">Dialister invisus DSM 15470</name>
    <dbReference type="NCBI Taxonomy" id="592028"/>
    <lineage>
        <taxon>Bacteria</taxon>
        <taxon>Bacillati</taxon>
        <taxon>Bacillota</taxon>
        <taxon>Negativicutes</taxon>
        <taxon>Veillonellales</taxon>
        <taxon>Veillonellaceae</taxon>
        <taxon>Dialister</taxon>
    </lineage>
</organism>
<comment type="caution">
    <text evidence="1">The sequence shown here is derived from an EMBL/GenBank/DDBJ whole genome shotgun (WGS) entry which is preliminary data.</text>
</comment>
<reference evidence="1" key="1">
    <citation type="submission" date="2009-09" db="EMBL/GenBank/DDBJ databases">
        <authorList>
            <person name="Weinstock G."/>
            <person name="Sodergren E."/>
            <person name="Clifton S."/>
            <person name="Fulton L."/>
            <person name="Fulton B."/>
            <person name="Courtney L."/>
            <person name="Fronick C."/>
            <person name="Harrison M."/>
            <person name="Strong C."/>
            <person name="Farmer C."/>
            <person name="Delahaunty K."/>
            <person name="Markovic C."/>
            <person name="Hall O."/>
            <person name="Minx P."/>
            <person name="Tomlinson C."/>
            <person name="Mitreva M."/>
            <person name="Nelson J."/>
            <person name="Hou S."/>
            <person name="Wollam A."/>
            <person name="Pepin K.H."/>
            <person name="Johnson M."/>
            <person name="Bhonagiri V."/>
            <person name="Nash W.E."/>
            <person name="Warren W."/>
            <person name="Chinwalla A."/>
            <person name="Mardis E.R."/>
            <person name="Wilson R.K."/>
        </authorList>
    </citation>
    <scope>NUCLEOTIDE SEQUENCE [LARGE SCALE GENOMIC DNA]</scope>
    <source>
        <strain evidence="1">DSM 15470</strain>
    </source>
</reference>
<dbReference type="AlphaFoldDB" id="C9LQ87"/>
<accession>C9LQ87</accession>